<dbReference type="PROSITE" id="PS51468">
    <property type="entry name" value="VIT"/>
    <property type="match status" value="1"/>
</dbReference>
<dbReference type="InterPro" id="IPR036465">
    <property type="entry name" value="vWFA_dom_sf"/>
</dbReference>
<keyword evidence="3" id="KW-1185">Reference proteome</keyword>
<dbReference type="EMBL" id="BJYR01000028">
    <property type="protein sequence ID" value="GEO01851.1"/>
    <property type="molecule type" value="Genomic_DNA"/>
</dbReference>
<proteinExistence type="predicted"/>
<dbReference type="AlphaFoldDB" id="A0A512AQ67"/>
<feature type="domain" description="VIT" evidence="1">
    <location>
        <begin position="11"/>
        <end position="139"/>
    </location>
</feature>
<dbReference type="CDD" id="cd00198">
    <property type="entry name" value="vWFA"/>
    <property type="match status" value="1"/>
</dbReference>
<evidence type="ECO:0000313" key="2">
    <source>
        <dbReference type="EMBL" id="GEO01851.1"/>
    </source>
</evidence>
<comment type="caution">
    <text evidence="2">The sequence shown here is derived from an EMBL/GenBank/DDBJ whole genome shotgun (WGS) entry which is preliminary data.</text>
</comment>
<accession>A0A512AQ67</accession>
<dbReference type="PANTHER" id="PTHR45737">
    <property type="entry name" value="VON WILLEBRAND FACTOR A DOMAIN-CONTAINING PROTEIN 5A"/>
    <property type="match status" value="1"/>
</dbReference>
<dbReference type="PANTHER" id="PTHR45737:SF6">
    <property type="entry name" value="VON WILLEBRAND FACTOR A DOMAIN-CONTAINING PROTEIN 5A"/>
    <property type="match status" value="1"/>
</dbReference>
<dbReference type="InterPro" id="IPR002035">
    <property type="entry name" value="VWF_A"/>
</dbReference>
<protein>
    <recommendedName>
        <fullName evidence="1">VIT domain-containing protein</fullName>
    </recommendedName>
</protein>
<dbReference type="SUPFAM" id="SSF53300">
    <property type="entry name" value="vWA-like"/>
    <property type="match status" value="1"/>
</dbReference>
<dbReference type="Proteomes" id="UP000321464">
    <property type="component" value="Unassembled WGS sequence"/>
</dbReference>
<dbReference type="Pfam" id="PF08487">
    <property type="entry name" value="VIT"/>
    <property type="match status" value="1"/>
</dbReference>
<dbReference type="OrthoDB" id="9784383at2"/>
<evidence type="ECO:0000259" key="1">
    <source>
        <dbReference type="PROSITE" id="PS51468"/>
    </source>
</evidence>
<gene>
    <name evidence="2" type="ORF">NSE01_36830</name>
</gene>
<dbReference type="Pfam" id="PF13519">
    <property type="entry name" value="VWA_2"/>
    <property type="match status" value="1"/>
</dbReference>
<dbReference type="RefSeq" id="WP_147161168.1">
    <property type="nucleotide sequence ID" value="NZ_BJYR01000028.1"/>
</dbReference>
<organism evidence="2 3">
    <name type="scientific">Novosphingobium sediminis</name>
    <dbReference type="NCBI Taxonomy" id="707214"/>
    <lineage>
        <taxon>Bacteria</taxon>
        <taxon>Pseudomonadati</taxon>
        <taxon>Pseudomonadota</taxon>
        <taxon>Alphaproteobacteria</taxon>
        <taxon>Sphingomonadales</taxon>
        <taxon>Sphingomonadaceae</taxon>
        <taxon>Novosphingobium</taxon>
    </lineage>
</organism>
<dbReference type="InterPro" id="IPR013694">
    <property type="entry name" value="VIT"/>
</dbReference>
<sequence length="683" mass="71535">MTTATIDPLGAFMAAHLAERGQIPAPLERTEIDLSVRGSFALVAMRRLFRNRECSSIEAALTFPVPIDAVVFALEARIGERVLQGVAQPRENARETYEEAIDEGLAAVLHEELMPGIHMVSVGNLGAGDTVEVTARWAMQLTPQGERSNLRLPLTVGQLYGQSPLAQCDDLIGGGQPDTATLRIEADRECTVGNAILREGTLEVPLGAALDLAAPTMLPDLAAGEGADGAALQIACHAVPSGSAPLSLAVLVDRSGSMNSSCGTHGSLHDAVCQGLASLTACFGADDRIALWQFDDRVERVGASDRAADWADAVAQLQPPHGGTEIGRALQQAAAEEVRDLLLITDGKSHALDVHALAANAKRVSVVLLGSDSLEANVGYLAALTGGDLFIAAGADTPVAIAAAIAQLRAPMTTPQRESDGAWHWRRNGLECHVLSGAVAALPETPPLQGDWPRAIGALVAARRLRALPCAEATALACAEGLVSHLTSLVLVDRSGAVQQGLPAFRKVALVDAPQVREARVAYCMSAPIRPSFLASFGVDIAGFGGDETLMLAAQERVLYAIRTALADLRAGALAGQWSANHASELAECLTEAAVGVLPLPKRLQRIAHAIDWAGDPPKSGQLSPNTVSAALAVHTWLAQWPPLADLARELGSDPDELAIAVLALLAADDRWAQRSLRALARA</sequence>
<dbReference type="SMART" id="SM00327">
    <property type="entry name" value="VWA"/>
    <property type="match status" value="1"/>
</dbReference>
<dbReference type="Gene3D" id="3.40.50.410">
    <property type="entry name" value="von Willebrand factor, type A domain"/>
    <property type="match status" value="1"/>
</dbReference>
<evidence type="ECO:0000313" key="3">
    <source>
        <dbReference type="Proteomes" id="UP000321464"/>
    </source>
</evidence>
<name>A0A512AQ67_9SPHN</name>
<reference evidence="2 3" key="1">
    <citation type="submission" date="2019-07" db="EMBL/GenBank/DDBJ databases">
        <title>Whole genome shotgun sequence of Novosphingobium sediminis NBRC 106119.</title>
        <authorList>
            <person name="Hosoyama A."/>
            <person name="Uohara A."/>
            <person name="Ohji S."/>
            <person name="Ichikawa N."/>
        </authorList>
    </citation>
    <scope>NUCLEOTIDE SEQUENCE [LARGE SCALE GENOMIC DNA]</scope>
    <source>
        <strain evidence="2 3">NBRC 106119</strain>
    </source>
</reference>